<dbReference type="AlphaFoldDB" id="A0A0T6LTF7"/>
<dbReference type="EMBL" id="LLZU01000013">
    <property type="protein sequence ID" value="KRV49296.1"/>
    <property type="molecule type" value="Genomic_DNA"/>
</dbReference>
<reference evidence="4 5" key="1">
    <citation type="submission" date="2015-10" db="EMBL/GenBank/DDBJ databases">
        <title>Draft genome sequence of pyrrolomycin-producing Streptomyces vitaminophilus.</title>
        <authorList>
            <person name="Graham D.E."/>
            <person name="Mahan K.M."/>
            <person name="Klingeman D.M."/>
            <person name="Hettich R.L."/>
            <person name="Parry R.J."/>
        </authorList>
    </citation>
    <scope>NUCLEOTIDE SEQUENCE [LARGE SCALE GENOMIC DNA]</scope>
    <source>
        <strain evidence="4 5">ATCC 31673</strain>
    </source>
</reference>
<dbReference type="Proteomes" id="UP000050867">
    <property type="component" value="Unassembled WGS sequence"/>
</dbReference>
<dbReference type="PANTHER" id="PTHR43149">
    <property type="entry name" value="ENOYL-COA HYDRATASE"/>
    <property type="match status" value="1"/>
</dbReference>
<sequence length="276" mass="29369">MPTNPENTPAEQSEGAQSPLLERDGVRLTVSGPLATVTLCRGQRRNAQTPGTWRALAEAGRTIPGSVRVVVLRAEGVSFSAGLDRRAFTPEGIEGELSFAALAAEPDDVLDAAIASYQEAFTWWRRNDLVSVAAVQGHAVGAGFQLALACDLRVCAQDAQFAMREASYGLVPDLAGTKPLVDLVGYARALEICATGRWVHSEEAERVGLANLVVAREELDDAVQDLAAALLTPPRDAVVELKALLRGAAGRDHDEQRAAERAAQARRLRDLAGIGD</sequence>
<dbReference type="PANTHER" id="PTHR43149:SF1">
    <property type="entry name" value="DELTA(3,5)-DELTA(2,4)-DIENOYL-COA ISOMERASE, MITOCHONDRIAL"/>
    <property type="match status" value="1"/>
</dbReference>
<dbReference type="InterPro" id="IPR018376">
    <property type="entry name" value="Enoyl-CoA_hyd/isom_CS"/>
</dbReference>
<evidence type="ECO:0000256" key="1">
    <source>
        <dbReference type="ARBA" id="ARBA00005254"/>
    </source>
</evidence>
<comment type="caution">
    <text evidence="4">The sequence shown here is derived from an EMBL/GenBank/DDBJ whole genome shotgun (WGS) entry which is preliminary data.</text>
</comment>
<dbReference type="STRING" id="76728.AQ490_03635"/>
<evidence type="ECO:0000313" key="4">
    <source>
        <dbReference type="EMBL" id="KRV49296.1"/>
    </source>
</evidence>
<protein>
    <submittedName>
        <fullName evidence="4">Enoyl-CoA hydratase</fullName>
    </submittedName>
</protein>
<dbReference type="Pfam" id="PF00378">
    <property type="entry name" value="ECH_1"/>
    <property type="match status" value="1"/>
</dbReference>
<dbReference type="CDD" id="cd06558">
    <property type="entry name" value="crotonase-like"/>
    <property type="match status" value="1"/>
</dbReference>
<dbReference type="RefSeq" id="WP_018384676.1">
    <property type="nucleotide sequence ID" value="NZ_LLZU01000013.1"/>
</dbReference>
<comment type="similarity">
    <text evidence="1 2">Belongs to the enoyl-CoA hydratase/isomerase family.</text>
</comment>
<dbReference type="InterPro" id="IPR045002">
    <property type="entry name" value="Ech1-like"/>
</dbReference>
<dbReference type="InterPro" id="IPR001753">
    <property type="entry name" value="Enoyl-CoA_hydra/iso"/>
</dbReference>
<dbReference type="eggNOG" id="COG1024">
    <property type="taxonomic scope" value="Bacteria"/>
</dbReference>
<evidence type="ECO:0000256" key="2">
    <source>
        <dbReference type="RuleBase" id="RU003707"/>
    </source>
</evidence>
<feature type="region of interest" description="Disordered" evidence="3">
    <location>
        <begin position="1"/>
        <end position="23"/>
    </location>
</feature>
<gene>
    <name evidence="4" type="ORF">AQ490_03635</name>
</gene>
<dbReference type="InterPro" id="IPR029045">
    <property type="entry name" value="ClpP/crotonase-like_dom_sf"/>
</dbReference>
<name>A0A0T6LTF7_WENVI</name>
<dbReference type="OrthoDB" id="341912at2"/>
<dbReference type="Gene3D" id="3.90.226.10">
    <property type="entry name" value="2-enoyl-CoA Hydratase, Chain A, domain 1"/>
    <property type="match status" value="1"/>
</dbReference>
<feature type="compositionally biased region" description="Polar residues" evidence="3">
    <location>
        <begin position="1"/>
        <end position="16"/>
    </location>
</feature>
<organism evidence="4 5">
    <name type="scientific">Wenjunlia vitaminophila</name>
    <name type="common">Streptomyces vitaminophilus</name>
    <dbReference type="NCBI Taxonomy" id="76728"/>
    <lineage>
        <taxon>Bacteria</taxon>
        <taxon>Bacillati</taxon>
        <taxon>Actinomycetota</taxon>
        <taxon>Actinomycetes</taxon>
        <taxon>Kitasatosporales</taxon>
        <taxon>Streptomycetaceae</taxon>
        <taxon>Wenjunlia</taxon>
    </lineage>
</organism>
<proteinExistence type="inferred from homology"/>
<evidence type="ECO:0000256" key="3">
    <source>
        <dbReference type="SAM" id="MobiDB-lite"/>
    </source>
</evidence>
<evidence type="ECO:0000313" key="5">
    <source>
        <dbReference type="Proteomes" id="UP000050867"/>
    </source>
</evidence>
<keyword evidence="5" id="KW-1185">Reference proteome</keyword>
<dbReference type="PROSITE" id="PS00166">
    <property type="entry name" value="ENOYL_COA_HYDRATASE"/>
    <property type="match status" value="1"/>
</dbReference>
<dbReference type="SUPFAM" id="SSF52096">
    <property type="entry name" value="ClpP/crotonase"/>
    <property type="match status" value="1"/>
</dbReference>
<accession>A0A0T6LTF7</accession>
<dbReference type="GO" id="GO:0016853">
    <property type="term" value="F:isomerase activity"/>
    <property type="evidence" value="ECO:0007669"/>
    <property type="project" value="InterPro"/>
</dbReference>